<dbReference type="AlphaFoldDB" id="A0A9Q0EMD8"/>
<keyword evidence="3" id="KW-1185">Reference proteome</keyword>
<feature type="region of interest" description="Disordered" evidence="1">
    <location>
        <begin position="1"/>
        <end position="56"/>
    </location>
</feature>
<gene>
    <name evidence="2" type="ORF">NHX12_021994</name>
</gene>
<reference evidence="2" key="1">
    <citation type="submission" date="2022-07" db="EMBL/GenBank/DDBJ databases">
        <title>Chromosome-level genome of Muraenolepis orangiensis.</title>
        <authorList>
            <person name="Kim J."/>
        </authorList>
    </citation>
    <scope>NUCLEOTIDE SEQUENCE</scope>
    <source>
        <strain evidence="2">KU_S4_2022</strain>
        <tissue evidence="2">Muscle</tissue>
    </source>
</reference>
<feature type="compositionally biased region" description="Basic and acidic residues" evidence="1">
    <location>
        <begin position="8"/>
        <end position="24"/>
    </location>
</feature>
<sequence length="127" mass="13943">MGGVGDGVSERRVGWVMESQRDGCKTQPPGELQRGRSADRRSASPREDRWWGPSPGEVRSCLVPREALAQDHGPTRRRLPGGVRYIFPHEDQCQGNSVADIVGQTPAAPSLSPLTNTVRVTLLEWTL</sequence>
<evidence type="ECO:0000313" key="2">
    <source>
        <dbReference type="EMBL" id="KAJ3609900.1"/>
    </source>
</evidence>
<comment type="caution">
    <text evidence="2">The sequence shown here is derived from an EMBL/GenBank/DDBJ whole genome shotgun (WGS) entry which is preliminary data.</text>
</comment>
<proteinExistence type="predicted"/>
<name>A0A9Q0EMD8_9TELE</name>
<feature type="compositionally biased region" description="Basic and acidic residues" evidence="1">
    <location>
        <begin position="33"/>
        <end position="50"/>
    </location>
</feature>
<protein>
    <submittedName>
        <fullName evidence="2">Uncharacterized protein</fullName>
    </submittedName>
</protein>
<organism evidence="2 3">
    <name type="scientific">Muraenolepis orangiensis</name>
    <name type="common">Patagonian moray cod</name>
    <dbReference type="NCBI Taxonomy" id="630683"/>
    <lineage>
        <taxon>Eukaryota</taxon>
        <taxon>Metazoa</taxon>
        <taxon>Chordata</taxon>
        <taxon>Craniata</taxon>
        <taxon>Vertebrata</taxon>
        <taxon>Euteleostomi</taxon>
        <taxon>Actinopterygii</taxon>
        <taxon>Neopterygii</taxon>
        <taxon>Teleostei</taxon>
        <taxon>Neoteleostei</taxon>
        <taxon>Acanthomorphata</taxon>
        <taxon>Zeiogadaria</taxon>
        <taxon>Gadariae</taxon>
        <taxon>Gadiformes</taxon>
        <taxon>Muraenolepidoidei</taxon>
        <taxon>Muraenolepididae</taxon>
        <taxon>Muraenolepis</taxon>
    </lineage>
</organism>
<evidence type="ECO:0000256" key="1">
    <source>
        <dbReference type="SAM" id="MobiDB-lite"/>
    </source>
</evidence>
<accession>A0A9Q0EMD8</accession>
<dbReference type="EMBL" id="JANIIK010000038">
    <property type="protein sequence ID" value="KAJ3609900.1"/>
    <property type="molecule type" value="Genomic_DNA"/>
</dbReference>
<dbReference type="Proteomes" id="UP001148018">
    <property type="component" value="Unassembled WGS sequence"/>
</dbReference>
<evidence type="ECO:0000313" key="3">
    <source>
        <dbReference type="Proteomes" id="UP001148018"/>
    </source>
</evidence>